<evidence type="ECO:0000313" key="3">
    <source>
        <dbReference type="Proteomes" id="UP001055940"/>
    </source>
</evidence>
<dbReference type="RefSeq" id="WP_254420872.1">
    <property type="nucleotide sequence ID" value="NZ_CP099837.1"/>
</dbReference>
<keyword evidence="2" id="KW-0808">Transferase</keyword>
<gene>
    <name evidence="2" type="ORF">NE857_10815</name>
</gene>
<dbReference type="GO" id="GO:0032259">
    <property type="term" value="P:methylation"/>
    <property type="evidence" value="ECO:0007669"/>
    <property type="project" value="UniProtKB-KW"/>
</dbReference>
<protein>
    <submittedName>
        <fullName evidence="2">TylF/MycF family methyltransferase</fullName>
    </submittedName>
</protein>
<keyword evidence="2" id="KW-0489">Methyltransferase</keyword>
<keyword evidence="3" id="KW-1185">Reference proteome</keyword>
<feature type="region of interest" description="Disordered" evidence="1">
    <location>
        <begin position="55"/>
        <end position="84"/>
    </location>
</feature>
<sequence>MVLQPTSPRRTIAEVTVAAGTAQDRNPRGLLRAVLASLARAGQSALLLQEAEAKCPERTSSGQPWPGADRPITNGQTTDKGRQGTRVPRFARTLAPVALTLLALAPTGAAVNTIGWTEAHVIDKDVFTQIPHGNDAEHWPWTNELTKVYCAVDSIGIRFAGPPHTTFLLHRTDGEVYPSYWQAMEPGYERLPGTGQDEGGYVPTDAYLATAIEQCGQVFTGNEAPADS</sequence>
<organism evidence="2 3">
    <name type="scientific">Nocardiopsis exhalans</name>
    <dbReference type="NCBI Taxonomy" id="163604"/>
    <lineage>
        <taxon>Bacteria</taxon>
        <taxon>Bacillati</taxon>
        <taxon>Actinomycetota</taxon>
        <taxon>Actinomycetes</taxon>
        <taxon>Streptosporangiales</taxon>
        <taxon>Nocardiopsidaceae</taxon>
        <taxon>Nocardiopsis</taxon>
    </lineage>
</organism>
<dbReference type="EMBL" id="CP099837">
    <property type="protein sequence ID" value="USY22056.1"/>
    <property type="molecule type" value="Genomic_DNA"/>
</dbReference>
<name>A0ABY5DE86_9ACTN</name>
<reference evidence="2" key="1">
    <citation type="submission" date="2022-06" db="EMBL/GenBank/DDBJ databases">
        <authorList>
            <person name="Ping M."/>
        </authorList>
    </citation>
    <scope>NUCLEOTIDE SEQUENCE</scope>
    <source>
        <strain evidence="2">JCM11759T</strain>
    </source>
</reference>
<dbReference type="Proteomes" id="UP001055940">
    <property type="component" value="Chromosome"/>
</dbReference>
<evidence type="ECO:0000313" key="2">
    <source>
        <dbReference type="EMBL" id="USY22056.1"/>
    </source>
</evidence>
<proteinExistence type="predicted"/>
<dbReference type="GO" id="GO:0008168">
    <property type="term" value="F:methyltransferase activity"/>
    <property type="evidence" value="ECO:0007669"/>
    <property type="project" value="UniProtKB-KW"/>
</dbReference>
<evidence type="ECO:0000256" key="1">
    <source>
        <dbReference type="SAM" id="MobiDB-lite"/>
    </source>
</evidence>
<accession>A0ABY5DE86</accession>